<organism evidence="8">
    <name type="scientific">uncultured Sulfurovum sp</name>
    <dbReference type="NCBI Taxonomy" id="269237"/>
    <lineage>
        <taxon>Bacteria</taxon>
        <taxon>Pseudomonadati</taxon>
        <taxon>Campylobacterota</taxon>
        <taxon>Epsilonproteobacteria</taxon>
        <taxon>Campylobacterales</taxon>
        <taxon>Sulfurovaceae</taxon>
        <taxon>Sulfurovum</taxon>
        <taxon>environmental samples</taxon>
    </lineage>
</organism>
<dbReference type="Gene3D" id="3.30.950.10">
    <property type="entry name" value="Methyltransferase, Cobalt-precorrin-4 Transmethylase, Domain 2"/>
    <property type="match status" value="1"/>
</dbReference>
<dbReference type="PIRSF" id="PIRSF005917">
    <property type="entry name" value="MTase_YraL"/>
    <property type="match status" value="1"/>
</dbReference>
<evidence type="ECO:0000256" key="1">
    <source>
        <dbReference type="ARBA" id="ARBA00022490"/>
    </source>
</evidence>
<gene>
    <name evidence="6" type="primary">rsmI</name>
    <name evidence="8" type="ORF">HELGO_WM38137</name>
</gene>
<dbReference type="GO" id="GO:0005737">
    <property type="term" value="C:cytoplasm"/>
    <property type="evidence" value="ECO:0007669"/>
    <property type="project" value="UniProtKB-SubCell"/>
</dbReference>
<dbReference type="CDD" id="cd11648">
    <property type="entry name" value="RsmI"/>
    <property type="match status" value="1"/>
</dbReference>
<keyword evidence="2 6" id="KW-0698">rRNA processing</keyword>
<evidence type="ECO:0000259" key="7">
    <source>
        <dbReference type="Pfam" id="PF00590"/>
    </source>
</evidence>
<dbReference type="InterPro" id="IPR000878">
    <property type="entry name" value="4pyrrol_Mease"/>
</dbReference>
<name>A0A6S6SBJ5_9BACT</name>
<keyword evidence="3 6" id="KW-0489">Methyltransferase</keyword>
<reference evidence="8" key="1">
    <citation type="submission" date="2020-01" db="EMBL/GenBank/DDBJ databases">
        <authorList>
            <person name="Meier V. D."/>
            <person name="Meier V D."/>
        </authorList>
    </citation>
    <scope>NUCLEOTIDE SEQUENCE</scope>
    <source>
        <strain evidence="8">HLG_WM_MAG_03</strain>
    </source>
</reference>
<protein>
    <recommendedName>
        <fullName evidence="6">Ribosomal RNA small subunit methyltransferase I</fullName>
        <ecNumber evidence="6">2.1.1.198</ecNumber>
    </recommendedName>
    <alternativeName>
        <fullName evidence="6">16S rRNA 2'-O-ribose C1402 methyltransferase</fullName>
    </alternativeName>
    <alternativeName>
        <fullName evidence="6">rRNA (cytidine-2'-O-)-methyltransferase RsmI</fullName>
    </alternativeName>
</protein>
<dbReference type="PROSITE" id="PS01296">
    <property type="entry name" value="RSMI"/>
    <property type="match status" value="1"/>
</dbReference>
<dbReference type="GO" id="GO:0070677">
    <property type="term" value="F:rRNA (cytosine-2'-O-)-methyltransferase activity"/>
    <property type="evidence" value="ECO:0007669"/>
    <property type="project" value="UniProtKB-UniRule"/>
</dbReference>
<dbReference type="HAMAP" id="MF_01877">
    <property type="entry name" value="16SrRNA_methyltr_I"/>
    <property type="match status" value="1"/>
</dbReference>
<feature type="domain" description="Tetrapyrrole methylase" evidence="7">
    <location>
        <begin position="1"/>
        <end position="207"/>
    </location>
</feature>
<sequence>MLTFIPTPIGNPQDITIRALRTFEKVTLFLCEDTRETKRLLRILEERFDFTYPSDEVEFLSFHEHNGTERLKEIASRLEQEEVAYVSDAGMPVISDPGQLLVAYCQENEIPYDVLPGGTAVTTAYAASGFKEGEFTFCAFLPQKGSQRTSALIAMMNSTTNVVLYEAPHRIEKLISEIVNIDEEREVFFSKELSKKFQNYYRGSAKSILEQFENSSINSKGEWVVVIAGKKEKANALYVDDLLVLDLQPKVKAKLLAKLTDKSVKEWYAELIAQ</sequence>
<comment type="function">
    <text evidence="6">Catalyzes the 2'-O-methylation of the ribose of cytidine 1402 (C1402) in 16S rRNA.</text>
</comment>
<dbReference type="SUPFAM" id="SSF53790">
    <property type="entry name" value="Tetrapyrrole methylase"/>
    <property type="match status" value="1"/>
</dbReference>
<dbReference type="InterPro" id="IPR014777">
    <property type="entry name" value="4pyrrole_Mease_sub1"/>
</dbReference>
<dbReference type="InterPro" id="IPR018063">
    <property type="entry name" value="SAM_MeTrfase_RsmI_CS"/>
</dbReference>
<dbReference type="InterPro" id="IPR008189">
    <property type="entry name" value="rRNA_ssu_MeTfrase_I"/>
</dbReference>
<keyword evidence="5 6" id="KW-0949">S-adenosyl-L-methionine</keyword>
<proteinExistence type="inferred from homology"/>
<dbReference type="NCBIfam" id="TIGR00096">
    <property type="entry name" value="16S rRNA (cytidine(1402)-2'-O)-methyltransferase"/>
    <property type="match status" value="1"/>
</dbReference>
<keyword evidence="4 6" id="KW-0808">Transferase</keyword>
<comment type="subcellular location">
    <subcellularLocation>
        <location evidence="6">Cytoplasm</location>
    </subcellularLocation>
</comment>
<dbReference type="PANTHER" id="PTHR46111:SF1">
    <property type="entry name" value="RIBOSOMAL RNA SMALL SUBUNIT METHYLTRANSFERASE I"/>
    <property type="match status" value="1"/>
</dbReference>
<dbReference type="EC" id="2.1.1.198" evidence="6"/>
<evidence type="ECO:0000256" key="3">
    <source>
        <dbReference type="ARBA" id="ARBA00022603"/>
    </source>
</evidence>
<dbReference type="InterPro" id="IPR014776">
    <property type="entry name" value="4pyrrole_Mease_sub2"/>
</dbReference>
<dbReference type="InterPro" id="IPR035996">
    <property type="entry name" value="4pyrrol_Methylase_sf"/>
</dbReference>
<dbReference type="PANTHER" id="PTHR46111">
    <property type="entry name" value="RIBOSOMAL RNA SMALL SUBUNIT METHYLTRANSFERASE I"/>
    <property type="match status" value="1"/>
</dbReference>
<evidence type="ECO:0000256" key="6">
    <source>
        <dbReference type="HAMAP-Rule" id="MF_01877"/>
    </source>
</evidence>
<dbReference type="Pfam" id="PF00590">
    <property type="entry name" value="TP_methylase"/>
    <property type="match status" value="1"/>
</dbReference>
<dbReference type="AlphaFoldDB" id="A0A6S6SBJ5"/>
<evidence type="ECO:0000256" key="4">
    <source>
        <dbReference type="ARBA" id="ARBA00022679"/>
    </source>
</evidence>
<evidence type="ECO:0000256" key="2">
    <source>
        <dbReference type="ARBA" id="ARBA00022552"/>
    </source>
</evidence>
<comment type="catalytic activity">
    <reaction evidence="6">
        <text>cytidine(1402) in 16S rRNA + S-adenosyl-L-methionine = 2'-O-methylcytidine(1402) in 16S rRNA + S-adenosyl-L-homocysteine + H(+)</text>
        <dbReference type="Rhea" id="RHEA:42924"/>
        <dbReference type="Rhea" id="RHEA-COMP:10285"/>
        <dbReference type="Rhea" id="RHEA-COMP:10286"/>
        <dbReference type="ChEBI" id="CHEBI:15378"/>
        <dbReference type="ChEBI" id="CHEBI:57856"/>
        <dbReference type="ChEBI" id="CHEBI:59789"/>
        <dbReference type="ChEBI" id="CHEBI:74495"/>
        <dbReference type="ChEBI" id="CHEBI:82748"/>
        <dbReference type="EC" id="2.1.1.198"/>
    </reaction>
</comment>
<keyword evidence="1 6" id="KW-0963">Cytoplasm</keyword>
<dbReference type="EMBL" id="CACVAR010000163">
    <property type="protein sequence ID" value="CAA6807253.1"/>
    <property type="molecule type" value="Genomic_DNA"/>
</dbReference>
<comment type="similarity">
    <text evidence="6">Belongs to the methyltransferase superfamily. RsmI family.</text>
</comment>
<dbReference type="Gene3D" id="3.40.1010.10">
    <property type="entry name" value="Cobalt-precorrin-4 Transmethylase, Domain 1"/>
    <property type="match status" value="1"/>
</dbReference>
<evidence type="ECO:0000256" key="5">
    <source>
        <dbReference type="ARBA" id="ARBA00022691"/>
    </source>
</evidence>
<accession>A0A6S6SBJ5</accession>
<evidence type="ECO:0000313" key="8">
    <source>
        <dbReference type="EMBL" id="CAA6807253.1"/>
    </source>
</evidence>